<dbReference type="Gene3D" id="3.30.310.270">
    <property type="match status" value="2"/>
</dbReference>
<dbReference type="Pfam" id="PF00536">
    <property type="entry name" value="SAM_1"/>
    <property type="match status" value="1"/>
</dbReference>
<evidence type="ECO:0000256" key="1">
    <source>
        <dbReference type="ARBA" id="ARBA00007662"/>
    </source>
</evidence>
<feature type="region of interest" description="Disordered" evidence="4">
    <location>
        <begin position="554"/>
        <end position="585"/>
    </location>
</feature>
<dbReference type="GO" id="GO:0003723">
    <property type="term" value="F:RNA binding"/>
    <property type="evidence" value="ECO:0007669"/>
    <property type="project" value="UniProtKB-UniRule"/>
</dbReference>
<dbReference type="InterPro" id="IPR047554">
    <property type="entry name" value="BICC1_KH-I_rpt2"/>
</dbReference>
<dbReference type="InterPro" id="IPR054727">
    <property type="entry name" value="BICC1_KH"/>
</dbReference>
<feature type="compositionally biased region" description="Low complexity" evidence="4">
    <location>
        <begin position="797"/>
        <end position="807"/>
    </location>
</feature>
<gene>
    <name evidence="6" type="ORF">GWI33_020893</name>
</gene>
<evidence type="ECO:0000313" key="6">
    <source>
        <dbReference type="EMBL" id="KAF7265823.1"/>
    </source>
</evidence>
<dbReference type="InterPro" id="IPR004088">
    <property type="entry name" value="KH_dom_type_1"/>
</dbReference>
<dbReference type="SMART" id="SM00322">
    <property type="entry name" value="KH"/>
    <property type="match status" value="3"/>
</dbReference>
<feature type="compositionally biased region" description="Polar residues" evidence="4">
    <location>
        <begin position="559"/>
        <end position="585"/>
    </location>
</feature>
<dbReference type="Gene3D" id="1.10.150.50">
    <property type="entry name" value="Transcription Factor, Ets-1"/>
    <property type="match status" value="1"/>
</dbReference>
<dbReference type="Proteomes" id="UP000625711">
    <property type="component" value="Unassembled WGS sequence"/>
</dbReference>
<keyword evidence="3" id="KW-0694">RNA-binding</keyword>
<dbReference type="Pfam" id="PF00013">
    <property type="entry name" value="KH_1"/>
    <property type="match status" value="2"/>
</dbReference>
<protein>
    <recommendedName>
        <fullName evidence="5">SAM domain-containing protein</fullName>
    </recommendedName>
</protein>
<dbReference type="InterPro" id="IPR004087">
    <property type="entry name" value="KH_dom"/>
</dbReference>
<dbReference type="InterPro" id="IPR001660">
    <property type="entry name" value="SAM"/>
</dbReference>
<reference evidence="6" key="1">
    <citation type="submission" date="2020-08" db="EMBL/GenBank/DDBJ databases">
        <title>Genome sequencing and assembly of the red palm weevil Rhynchophorus ferrugineus.</title>
        <authorList>
            <person name="Dias G.B."/>
            <person name="Bergman C.M."/>
            <person name="Manee M."/>
        </authorList>
    </citation>
    <scope>NUCLEOTIDE SEQUENCE</scope>
    <source>
        <strain evidence="6">AA-2017</strain>
        <tissue evidence="6">Whole larva</tissue>
    </source>
</reference>
<evidence type="ECO:0000256" key="4">
    <source>
        <dbReference type="SAM" id="MobiDB-lite"/>
    </source>
</evidence>
<dbReference type="Pfam" id="PF24234">
    <property type="entry name" value="KH_BICC1_1st"/>
    <property type="match status" value="1"/>
</dbReference>
<evidence type="ECO:0000313" key="7">
    <source>
        <dbReference type="Proteomes" id="UP000625711"/>
    </source>
</evidence>
<dbReference type="EMBL" id="JAACXV010014584">
    <property type="protein sequence ID" value="KAF7265823.1"/>
    <property type="molecule type" value="Genomic_DNA"/>
</dbReference>
<dbReference type="Pfam" id="PF22985">
    <property type="entry name" value="KH_BICC1"/>
    <property type="match status" value="2"/>
</dbReference>
<dbReference type="PROSITE" id="PS50084">
    <property type="entry name" value="KH_TYPE_1"/>
    <property type="match status" value="2"/>
</dbReference>
<dbReference type="CDD" id="cd22420">
    <property type="entry name" value="KH-I_BICC1_rpt1"/>
    <property type="match status" value="1"/>
</dbReference>
<comment type="similarity">
    <text evidence="1">Belongs to the BicC family.</text>
</comment>
<comment type="caution">
    <text evidence="6">The sequence shown here is derived from an EMBL/GenBank/DDBJ whole genome shotgun (WGS) entry which is preliminary data.</text>
</comment>
<dbReference type="InterPro" id="IPR013761">
    <property type="entry name" value="SAM/pointed_sf"/>
</dbReference>
<dbReference type="AlphaFoldDB" id="A0A834HQ95"/>
<accession>A0A834HQ95</accession>
<evidence type="ECO:0000259" key="5">
    <source>
        <dbReference type="PROSITE" id="PS50105"/>
    </source>
</evidence>
<dbReference type="PANTHER" id="PTHR10627:SF69">
    <property type="entry name" value="PROTEIN BICAUDAL C"/>
    <property type="match status" value="1"/>
</dbReference>
<organism evidence="6 7">
    <name type="scientific">Rhynchophorus ferrugineus</name>
    <name type="common">Red palm weevil</name>
    <name type="synonym">Curculio ferrugineus</name>
    <dbReference type="NCBI Taxonomy" id="354439"/>
    <lineage>
        <taxon>Eukaryota</taxon>
        <taxon>Metazoa</taxon>
        <taxon>Ecdysozoa</taxon>
        <taxon>Arthropoda</taxon>
        <taxon>Hexapoda</taxon>
        <taxon>Insecta</taxon>
        <taxon>Pterygota</taxon>
        <taxon>Neoptera</taxon>
        <taxon>Endopterygota</taxon>
        <taxon>Coleoptera</taxon>
        <taxon>Polyphaga</taxon>
        <taxon>Cucujiformia</taxon>
        <taxon>Curculionidae</taxon>
        <taxon>Dryophthorinae</taxon>
        <taxon>Rhynchophorus</taxon>
    </lineage>
</organism>
<dbReference type="SUPFAM" id="SSF54791">
    <property type="entry name" value="Eukaryotic type KH-domain (KH-domain type I)"/>
    <property type="match status" value="3"/>
</dbReference>
<dbReference type="GO" id="GO:0010468">
    <property type="term" value="P:regulation of gene expression"/>
    <property type="evidence" value="ECO:0007669"/>
    <property type="project" value="UniProtKB-ARBA"/>
</dbReference>
<evidence type="ECO:0000256" key="3">
    <source>
        <dbReference type="PROSITE-ProRule" id="PRU00117"/>
    </source>
</evidence>
<dbReference type="InterPro" id="IPR047549">
    <property type="entry name" value="BICC1_KH-I_rpt1"/>
</dbReference>
<dbReference type="PROSITE" id="PS50105">
    <property type="entry name" value="SAM_DOMAIN"/>
    <property type="match status" value="1"/>
</dbReference>
<feature type="domain" description="SAM" evidence="5">
    <location>
        <begin position="719"/>
        <end position="782"/>
    </location>
</feature>
<dbReference type="OrthoDB" id="271862at2759"/>
<sequence>MACNYLAVSKTADMAKNSDTMSEVSESGTMTSGWASRWDSREDLRDLVSRLGLTDVSDLHQERFRVDRSKLEKMLTGDNDALFPADVFFAKVMEDTDTIITWPNKLKIGAKSKKDPHVRIAGRPEDVQAAKERILSVLNTRCNRVTMKMDVSYTDHSHIIGKGGLSIKRVMEETRCHVHFPDSNRSNPNEKSNQVSISGDIEGVEHARSRVRELIPLIFGFELPIMSQNVDANSPYVTKIQEQYKVQVMFKTRPKLHATLVLVKGVEWDVHQVKHATLLLMEFMCENLANQIPVQMSMEISPHHHQIVLAKNHSNLKAIMQYTGCQIMFPDAQDPNIPTLKKSNINITGNIHNVYKARQLLMGSLPLIIIFDLPDDLTGLKPEQIADIQTSCDVIINIRPKANKAMKACVIKGIERLATNIYKARNMILGIEEAPVQADIPSSYHMPNVTPLAHNADILTPTNITPSTISPLLSPMISPNWYFPSPSVNSPHPAPPFVGMTQQPHFFSNVAMMQHSVNSSGYQSLNPSPMEPTIEGAKANTSSCSASSISTISSAKTSPAHSASPNCYRNFTESPNNNTPYNHSSTSEFASVLSEMNNPGEYHGPTLEKKLTISSADLTPFEFENKRLAGVRAMQALPNPTSIRVPHNSWSGYGISHTSPGGFLADKFRQREEEIWKSNSPRQCDLMNMPSTSSSAMLNTSNLLDNTPTHIWNRMNYSSNWQDLSTMLTAMKLDHYIPVFKQHEIDLTVFATLTDQDLIDIGVTAFGARRRILLAISELSKRAVPFSAAPGAERKGSSSSSNCTSNSPRDNNW</sequence>
<dbReference type="GO" id="GO:0005737">
    <property type="term" value="C:cytoplasm"/>
    <property type="evidence" value="ECO:0007669"/>
    <property type="project" value="TreeGrafter"/>
</dbReference>
<dbReference type="SMART" id="SM00454">
    <property type="entry name" value="SAM"/>
    <property type="match status" value="1"/>
</dbReference>
<dbReference type="InterPro" id="IPR036612">
    <property type="entry name" value="KH_dom_type_1_sf"/>
</dbReference>
<keyword evidence="2" id="KW-0677">Repeat</keyword>
<proteinExistence type="inferred from homology"/>
<dbReference type="PANTHER" id="PTHR10627">
    <property type="entry name" value="SCP160"/>
    <property type="match status" value="1"/>
</dbReference>
<dbReference type="CDD" id="cd22421">
    <property type="entry name" value="KH-I_BICC1_rpt2"/>
    <property type="match status" value="1"/>
</dbReference>
<feature type="region of interest" description="Disordered" evidence="4">
    <location>
        <begin position="788"/>
        <end position="813"/>
    </location>
</feature>
<evidence type="ECO:0000256" key="2">
    <source>
        <dbReference type="ARBA" id="ARBA00022737"/>
    </source>
</evidence>
<dbReference type="SUPFAM" id="SSF47769">
    <property type="entry name" value="SAM/Pointed domain"/>
    <property type="match status" value="1"/>
</dbReference>
<keyword evidence="7" id="KW-1185">Reference proteome</keyword>
<name>A0A834HQ95_RHYFE</name>